<feature type="compositionally biased region" description="Polar residues" evidence="1">
    <location>
        <begin position="26"/>
        <end position="35"/>
    </location>
</feature>
<feature type="compositionally biased region" description="Basic and acidic residues" evidence="1">
    <location>
        <begin position="147"/>
        <end position="167"/>
    </location>
</feature>
<name>A0A553HSK3_9PEZI</name>
<dbReference type="AlphaFoldDB" id="A0A553HSK3"/>
<feature type="compositionally biased region" description="Polar residues" evidence="1">
    <location>
        <begin position="93"/>
        <end position="117"/>
    </location>
</feature>
<dbReference type="Proteomes" id="UP000319160">
    <property type="component" value="Unassembled WGS sequence"/>
</dbReference>
<feature type="region of interest" description="Disordered" evidence="1">
    <location>
        <begin position="141"/>
        <end position="174"/>
    </location>
</feature>
<keyword evidence="3" id="KW-1185">Reference proteome</keyword>
<comment type="caution">
    <text evidence="2">The sequence shown here is derived from an EMBL/GenBank/DDBJ whole genome shotgun (WGS) entry which is preliminary data.</text>
</comment>
<gene>
    <name evidence="2" type="ORF">FHL15_008133</name>
</gene>
<organism evidence="2 3">
    <name type="scientific">Xylaria flabelliformis</name>
    <dbReference type="NCBI Taxonomy" id="2512241"/>
    <lineage>
        <taxon>Eukaryota</taxon>
        <taxon>Fungi</taxon>
        <taxon>Dikarya</taxon>
        <taxon>Ascomycota</taxon>
        <taxon>Pezizomycotina</taxon>
        <taxon>Sordariomycetes</taxon>
        <taxon>Xylariomycetidae</taxon>
        <taxon>Xylariales</taxon>
        <taxon>Xylariaceae</taxon>
        <taxon>Xylaria</taxon>
    </lineage>
</organism>
<accession>A0A553HSK3</accession>
<sequence>MAPKLELQIPPSNISSPDPEAKAESPQASLTPTPTHHSDNDTSELQQTYNSIMKRVAGYSPASLSPFSPFRSSSFSTSPSSSPYFLSPFQPLTPDNDTAQLYQNNLHSPPSIPSQRSYASHMYTNTYVLDVEDLERRLSLLSSSEHPSSREDRRHDREKARLARQRDQAYASVEAEESAALEALRQQILLDNIDDGEKRKDLGK</sequence>
<evidence type="ECO:0000256" key="1">
    <source>
        <dbReference type="SAM" id="MobiDB-lite"/>
    </source>
</evidence>
<proteinExistence type="predicted"/>
<dbReference type="EMBL" id="VFLP01000050">
    <property type="protein sequence ID" value="TRX90928.1"/>
    <property type="molecule type" value="Genomic_DNA"/>
</dbReference>
<reference evidence="3" key="1">
    <citation type="submission" date="2019-06" db="EMBL/GenBank/DDBJ databases">
        <title>Draft genome sequence of the griseofulvin-producing fungus Xylaria cubensis strain G536.</title>
        <authorList>
            <person name="Mead M.E."/>
            <person name="Raja H.A."/>
            <person name="Steenwyk J.L."/>
            <person name="Knowles S.L."/>
            <person name="Oberlies N.H."/>
            <person name="Rokas A."/>
        </authorList>
    </citation>
    <scope>NUCLEOTIDE SEQUENCE [LARGE SCALE GENOMIC DNA]</scope>
    <source>
        <strain evidence="3">G536</strain>
    </source>
</reference>
<protein>
    <submittedName>
        <fullName evidence="2">Uncharacterized protein</fullName>
    </submittedName>
</protein>
<evidence type="ECO:0000313" key="3">
    <source>
        <dbReference type="Proteomes" id="UP000319160"/>
    </source>
</evidence>
<evidence type="ECO:0000313" key="2">
    <source>
        <dbReference type="EMBL" id="TRX90928.1"/>
    </source>
</evidence>
<feature type="region of interest" description="Disordered" evidence="1">
    <location>
        <begin position="1"/>
        <end position="45"/>
    </location>
</feature>
<feature type="region of interest" description="Disordered" evidence="1">
    <location>
        <begin position="86"/>
        <end position="117"/>
    </location>
</feature>